<feature type="region of interest" description="Disordered" evidence="1">
    <location>
        <begin position="18"/>
        <end position="41"/>
    </location>
</feature>
<organism evidence="2 3">
    <name type="scientific">Flavobacterium swingsii</name>
    <dbReference type="NCBI Taxonomy" id="498292"/>
    <lineage>
        <taxon>Bacteria</taxon>
        <taxon>Pseudomonadati</taxon>
        <taxon>Bacteroidota</taxon>
        <taxon>Flavobacteriia</taxon>
        <taxon>Flavobacteriales</taxon>
        <taxon>Flavobacteriaceae</taxon>
        <taxon>Flavobacterium</taxon>
    </lineage>
</organism>
<dbReference type="STRING" id="498292.SAMN05660845_1968"/>
<proteinExistence type="predicted"/>
<gene>
    <name evidence="2" type="ORF">SAMN05660845_1968</name>
</gene>
<evidence type="ECO:0000256" key="1">
    <source>
        <dbReference type="SAM" id="MobiDB-lite"/>
    </source>
</evidence>
<dbReference type="EMBL" id="FOJT01000005">
    <property type="protein sequence ID" value="SFB19638.1"/>
    <property type="molecule type" value="Genomic_DNA"/>
</dbReference>
<reference evidence="3" key="1">
    <citation type="submission" date="2016-10" db="EMBL/GenBank/DDBJ databases">
        <authorList>
            <person name="Varghese N."/>
            <person name="Submissions S."/>
        </authorList>
    </citation>
    <scope>NUCLEOTIDE SEQUENCE [LARGE SCALE GENOMIC DNA]</scope>
    <source>
        <strain evidence="3">DSM 21789</strain>
    </source>
</reference>
<name>A0A1I0Z5B7_9FLAO</name>
<dbReference type="AlphaFoldDB" id="A0A1I0Z5B7"/>
<evidence type="ECO:0000313" key="3">
    <source>
        <dbReference type="Proteomes" id="UP000199604"/>
    </source>
</evidence>
<dbReference type="Gene3D" id="2.40.160.50">
    <property type="entry name" value="membrane protein fhac: a member of the omp85/tpsb transporter family"/>
    <property type="match status" value="1"/>
</dbReference>
<accession>A0A1I0Z5B7</accession>
<sequence>MFNFNECPREGLKRKAHSLTKEVRGLGTESQTPPLKAGSRPKKLKKNNLKFLLSIITIFICQNILAQNSYLQIKGSNETENKTIDSLTYSKKHTNTKLLIDEVNSFSDKLLQNGYLASKHEEVIKVNDSTFLFNYNLGLRNKFIHIYIGENFELLNLKNNSLKMSLSETENFMNTALLLLEKKGYSLARLQLINFKKENNELFADLSLAAEKIRTLDDIVINGYDKFPAGHKKQIKRLYRKKVFNQENLKKVYTDFEKFRFVSQPKYPEILFTKDSTKVYVYLEKAKPNTFDGFIGFTNGEQKKLIVNGYLDLQLQNILNGGEKISIYWKSDGKDQKTFNGAIEIPYIFKSPLGLKTQLNIFKQDSLFQNTQTAIDLGYYFNYNTKVFLGYQSAESSDIQNTNNSTISDYKNSFITTHLDFSVYNPDDYLFPDKTQIYFKLGTGKRDLEFSSNKQVFTELNLSHNFYLNKKNIVNIRSLNHYLNSDSYIINELHRFGGINSIRGFNENSLQGNTFTSILTEYRYVANSNVYIHSIIDYGYYQDKSSNTSNSLIGLGFGFGLLTKNGLFNLVYANGSTKEQAIKLSNSIVHISFKARF</sequence>
<dbReference type="Proteomes" id="UP000199604">
    <property type="component" value="Unassembled WGS sequence"/>
</dbReference>
<evidence type="ECO:0000313" key="2">
    <source>
        <dbReference type="EMBL" id="SFB19638.1"/>
    </source>
</evidence>
<keyword evidence="3" id="KW-1185">Reference proteome</keyword>
<protein>
    <submittedName>
        <fullName evidence="2">Uncharacterized protein</fullName>
    </submittedName>
</protein>